<reference evidence="6 7" key="1">
    <citation type="submission" date="2023-10" db="EMBL/GenBank/DDBJ databases">
        <title>179-bfca-hs.</title>
        <authorList>
            <person name="Miliotis G."/>
            <person name="Sengupta P."/>
            <person name="Hameed A."/>
            <person name="Chuvochina M."/>
            <person name="Mcdonagh F."/>
            <person name="Simpson A.C."/>
            <person name="Singh N.K."/>
            <person name="Rekha P.D."/>
            <person name="Raman K."/>
            <person name="Hugenholtz P."/>
            <person name="Venkateswaran K."/>
        </authorList>
    </citation>
    <scope>NUCLEOTIDE SEQUENCE [LARGE SCALE GENOMIC DNA]</scope>
    <source>
        <strain evidence="6 7">179-BFC-A-HS</strain>
    </source>
</reference>
<accession>A0ABU5CHR7</accession>
<dbReference type="PANTHER" id="PTHR34653:SF1">
    <property type="entry name" value="FLAGELLAR HOOK-BASAL BODY COMPLEX PROTEIN FLIE"/>
    <property type="match status" value="1"/>
</dbReference>
<evidence type="ECO:0000256" key="3">
    <source>
        <dbReference type="ARBA" id="ARBA00023143"/>
    </source>
</evidence>
<dbReference type="InterPro" id="IPR001624">
    <property type="entry name" value="FliE"/>
</dbReference>
<keyword evidence="3 4" id="KW-0975">Bacterial flagellum</keyword>
<dbReference type="EMBL" id="JAROCA020000001">
    <property type="protein sequence ID" value="MDY0405889.1"/>
    <property type="molecule type" value="Genomic_DNA"/>
</dbReference>
<protein>
    <recommendedName>
        <fullName evidence="4 5">Flagellar hook-basal body complex protein FliE</fullName>
    </recommendedName>
</protein>
<sequence length="100" mass="11127">MTYINNVQNMIPPTNNQLNPKVNGDEKSIRFGDLLKDAINQMNDAQIASDKKTVALASGNIDNLHDVLITAQKANITLQTAVQIQRKALDAYNETMRMQV</sequence>
<organism evidence="6 7">
    <name type="scientific">Tigheibacillus jepli</name>
    <dbReference type="NCBI Taxonomy" id="3035914"/>
    <lineage>
        <taxon>Bacteria</taxon>
        <taxon>Bacillati</taxon>
        <taxon>Bacillota</taxon>
        <taxon>Bacilli</taxon>
        <taxon>Bacillales</taxon>
        <taxon>Bacillaceae</taxon>
        <taxon>Tigheibacillus</taxon>
    </lineage>
</organism>
<gene>
    <name evidence="4 6" type="primary">fliE</name>
    <name evidence="6" type="ORF">P5G51_011235</name>
</gene>
<dbReference type="Proteomes" id="UP001228376">
    <property type="component" value="Unassembled WGS sequence"/>
</dbReference>
<name>A0ABU5CHR7_9BACI</name>
<comment type="caution">
    <text evidence="6">The sequence shown here is derived from an EMBL/GenBank/DDBJ whole genome shotgun (WGS) entry which is preliminary data.</text>
</comment>
<evidence type="ECO:0000256" key="5">
    <source>
        <dbReference type="NCBIfam" id="TIGR00205"/>
    </source>
</evidence>
<evidence type="ECO:0000256" key="4">
    <source>
        <dbReference type="HAMAP-Rule" id="MF_00724"/>
    </source>
</evidence>
<dbReference type="Pfam" id="PF02049">
    <property type="entry name" value="FliE"/>
    <property type="match status" value="1"/>
</dbReference>
<keyword evidence="6" id="KW-0969">Cilium</keyword>
<evidence type="ECO:0000313" key="7">
    <source>
        <dbReference type="Proteomes" id="UP001228376"/>
    </source>
</evidence>
<dbReference type="HAMAP" id="MF_00724">
    <property type="entry name" value="FliE"/>
    <property type="match status" value="1"/>
</dbReference>
<dbReference type="NCBIfam" id="TIGR00205">
    <property type="entry name" value="fliE"/>
    <property type="match status" value="1"/>
</dbReference>
<keyword evidence="6" id="KW-0282">Flagellum</keyword>
<dbReference type="PRINTS" id="PR01006">
    <property type="entry name" value="FLGHOOKFLIE"/>
</dbReference>
<proteinExistence type="inferred from homology"/>
<evidence type="ECO:0000313" key="6">
    <source>
        <dbReference type="EMBL" id="MDY0405889.1"/>
    </source>
</evidence>
<keyword evidence="7" id="KW-1185">Reference proteome</keyword>
<dbReference type="PANTHER" id="PTHR34653">
    <property type="match status" value="1"/>
</dbReference>
<comment type="subcellular location">
    <subcellularLocation>
        <location evidence="1 4">Bacterial flagellum basal body</location>
    </subcellularLocation>
</comment>
<evidence type="ECO:0000256" key="2">
    <source>
        <dbReference type="ARBA" id="ARBA00009272"/>
    </source>
</evidence>
<evidence type="ECO:0000256" key="1">
    <source>
        <dbReference type="ARBA" id="ARBA00004117"/>
    </source>
</evidence>
<comment type="similarity">
    <text evidence="2 4">Belongs to the FliE family.</text>
</comment>
<dbReference type="RefSeq" id="WP_306065461.1">
    <property type="nucleotide sequence ID" value="NZ_JAROCA020000001.1"/>
</dbReference>
<keyword evidence="6" id="KW-0966">Cell projection</keyword>